<evidence type="ECO:0000313" key="3">
    <source>
        <dbReference type="Proteomes" id="UP000078397"/>
    </source>
</evidence>
<dbReference type="KEGG" id="pchm:VFPPC_18327"/>
<proteinExistence type="predicted"/>
<sequence>MNEIDHIHRNSQAQSRGSRIPPDRTLWKPPLGPTKNVWTTRWVNVSLPIHAKFFERGDHLTRLDATSTGQDQLTFWGNIRDEFVKWIQYFFTVQLSHKAASTSTPPIEDNAHHPSDPISLSLGQMPAVVILPASIQLLIDVWPRVLSITQLIN</sequence>
<keyword evidence="3" id="KW-1185">Reference proteome</keyword>
<dbReference type="GeneID" id="33937137"/>
<accession>A0A219AQS3</accession>
<dbReference type="AlphaFoldDB" id="A0A219AQS3"/>
<name>A0A219AQS3_METCM</name>
<dbReference type="Proteomes" id="UP000078397">
    <property type="component" value="Unassembled WGS sequence"/>
</dbReference>
<feature type="region of interest" description="Disordered" evidence="1">
    <location>
        <begin position="1"/>
        <end position="26"/>
    </location>
</feature>
<dbReference type="RefSeq" id="XP_022285034.1">
    <property type="nucleotide sequence ID" value="XM_022429953.1"/>
</dbReference>
<organism evidence="2 3">
    <name type="scientific">Pochonia chlamydosporia 170</name>
    <dbReference type="NCBI Taxonomy" id="1380566"/>
    <lineage>
        <taxon>Eukaryota</taxon>
        <taxon>Fungi</taxon>
        <taxon>Dikarya</taxon>
        <taxon>Ascomycota</taxon>
        <taxon>Pezizomycotina</taxon>
        <taxon>Sordariomycetes</taxon>
        <taxon>Hypocreomycetidae</taxon>
        <taxon>Hypocreales</taxon>
        <taxon>Clavicipitaceae</taxon>
        <taxon>Pochonia</taxon>
    </lineage>
</organism>
<evidence type="ECO:0000313" key="2">
    <source>
        <dbReference type="EMBL" id="OWT42525.1"/>
    </source>
</evidence>
<dbReference type="EMBL" id="LSBJ02000013">
    <property type="protein sequence ID" value="OWT42525.1"/>
    <property type="molecule type" value="Genomic_DNA"/>
</dbReference>
<reference evidence="2 3" key="1">
    <citation type="journal article" date="2016" name="PLoS Pathog.">
        <title>Biosynthesis of antibiotic leucinostatins in bio-control fungus Purpureocillium lilacinum and their inhibition on phytophthora revealed by genome mining.</title>
        <authorList>
            <person name="Wang G."/>
            <person name="Liu Z."/>
            <person name="Lin R."/>
            <person name="Li E."/>
            <person name="Mao Z."/>
            <person name="Ling J."/>
            <person name="Yang Y."/>
            <person name="Yin W.B."/>
            <person name="Xie B."/>
        </authorList>
    </citation>
    <scope>NUCLEOTIDE SEQUENCE [LARGE SCALE GENOMIC DNA]</scope>
    <source>
        <strain evidence="2">170</strain>
    </source>
</reference>
<protein>
    <submittedName>
        <fullName evidence="2">Uncharacterized protein</fullName>
    </submittedName>
</protein>
<gene>
    <name evidence="2" type="ORF">VFPPC_18327</name>
</gene>
<comment type="caution">
    <text evidence="2">The sequence shown here is derived from an EMBL/GenBank/DDBJ whole genome shotgun (WGS) entry which is preliminary data.</text>
</comment>
<evidence type="ECO:0000256" key="1">
    <source>
        <dbReference type="SAM" id="MobiDB-lite"/>
    </source>
</evidence>